<name>A0ABR9AGF2_9BACT</name>
<dbReference type="Pfam" id="PF14322">
    <property type="entry name" value="SusD-like_3"/>
    <property type="match status" value="1"/>
</dbReference>
<keyword evidence="5" id="KW-0998">Cell outer membrane</keyword>
<dbReference type="InterPro" id="IPR012944">
    <property type="entry name" value="SusD_RagB_dom"/>
</dbReference>
<evidence type="ECO:0000256" key="2">
    <source>
        <dbReference type="ARBA" id="ARBA00006275"/>
    </source>
</evidence>
<dbReference type="Pfam" id="PF07980">
    <property type="entry name" value="SusD_RagB"/>
    <property type="match status" value="1"/>
</dbReference>
<evidence type="ECO:0000313" key="9">
    <source>
        <dbReference type="Proteomes" id="UP000647133"/>
    </source>
</evidence>
<evidence type="ECO:0000256" key="5">
    <source>
        <dbReference type="ARBA" id="ARBA00023237"/>
    </source>
</evidence>
<protein>
    <submittedName>
        <fullName evidence="8">RagB/SusD family nutrient uptake outer membrane protein</fullName>
    </submittedName>
</protein>
<dbReference type="SUPFAM" id="SSF48452">
    <property type="entry name" value="TPR-like"/>
    <property type="match status" value="1"/>
</dbReference>
<feature type="domain" description="SusD-like N-terminal" evidence="7">
    <location>
        <begin position="24"/>
        <end position="169"/>
    </location>
</feature>
<sequence>MKKRIIKYILGVCAVWMISSCDSYLDVQPMDKFLESQVFSSEIGIQNALNGIYLELNNNRLYGEDLTLGVIEGLAQRYDQPSSDQTLYLYQNYAYDETPVMNRFESMWTAAYVNMLNINVLLDGLDQYPGVLPQDEEDLVKGECYALRAMLHFDMLRVFGGIPGVSLDDYQLPYYDEVKKEAAPLIGGSLFLEKVLADLEMAENYLSNDPILENGKMLPDPDGGIVTFYMFRSLRLNLYAVKALQARVNQYAGNEQTALEAAEWVIDNGSKWFPWTDPLAVLSTPSAPDMVFSSEILFGTYNMGLYGRYNSLFNNNLQENKILYARPRRLDQTFEDNENDYRFNSSWVLGSNHSFKTFNKYKEPGKINNETPSFKYMLGLIRMSEMYYIAAEALAETDPGKALAYLNTVRYNRGLQDLSEGGDIQEEILKEYRKEFFGEGQLFFYYKRHNLSSIPNGSSNTANKTMDESTYVVPLPLSELEFRN</sequence>
<evidence type="ECO:0000259" key="6">
    <source>
        <dbReference type="Pfam" id="PF07980"/>
    </source>
</evidence>
<keyword evidence="4" id="KW-0472">Membrane</keyword>
<keyword evidence="3" id="KW-0732">Signal</keyword>
<comment type="subcellular location">
    <subcellularLocation>
        <location evidence="1">Cell outer membrane</location>
    </subcellularLocation>
</comment>
<evidence type="ECO:0000313" key="8">
    <source>
        <dbReference type="EMBL" id="MBD8487750.1"/>
    </source>
</evidence>
<comment type="similarity">
    <text evidence="2">Belongs to the SusD family.</text>
</comment>
<dbReference type="RefSeq" id="WP_192008187.1">
    <property type="nucleotide sequence ID" value="NZ_JACYTQ010000001.1"/>
</dbReference>
<dbReference type="InterPro" id="IPR033985">
    <property type="entry name" value="SusD-like_N"/>
</dbReference>
<evidence type="ECO:0000256" key="3">
    <source>
        <dbReference type="ARBA" id="ARBA00022729"/>
    </source>
</evidence>
<feature type="domain" description="RagB/SusD" evidence="6">
    <location>
        <begin position="377"/>
        <end position="465"/>
    </location>
</feature>
<reference evidence="8 9" key="1">
    <citation type="submission" date="2020-09" db="EMBL/GenBank/DDBJ databases">
        <title>Echinicola sp. CAU 1574 isolated from sand of Sido Beach.</title>
        <authorList>
            <person name="Kim W."/>
        </authorList>
    </citation>
    <scope>NUCLEOTIDE SEQUENCE [LARGE SCALE GENOMIC DNA]</scope>
    <source>
        <strain evidence="8 9">CAU 1574</strain>
    </source>
</reference>
<proteinExistence type="inferred from homology"/>
<dbReference type="EMBL" id="JACYTQ010000001">
    <property type="protein sequence ID" value="MBD8487750.1"/>
    <property type="molecule type" value="Genomic_DNA"/>
</dbReference>
<keyword evidence="9" id="KW-1185">Reference proteome</keyword>
<accession>A0ABR9AGF2</accession>
<dbReference type="Proteomes" id="UP000647133">
    <property type="component" value="Unassembled WGS sequence"/>
</dbReference>
<evidence type="ECO:0000256" key="4">
    <source>
        <dbReference type="ARBA" id="ARBA00023136"/>
    </source>
</evidence>
<organism evidence="8 9">
    <name type="scientific">Echinicola arenosa</name>
    <dbReference type="NCBI Taxonomy" id="2774144"/>
    <lineage>
        <taxon>Bacteria</taxon>
        <taxon>Pseudomonadati</taxon>
        <taxon>Bacteroidota</taxon>
        <taxon>Cytophagia</taxon>
        <taxon>Cytophagales</taxon>
        <taxon>Cyclobacteriaceae</taxon>
        <taxon>Echinicola</taxon>
    </lineage>
</organism>
<comment type="caution">
    <text evidence="8">The sequence shown here is derived from an EMBL/GenBank/DDBJ whole genome shotgun (WGS) entry which is preliminary data.</text>
</comment>
<dbReference type="InterPro" id="IPR011990">
    <property type="entry name" value="TPR-like_helical_dom_sf"/>
</dbReference>
<gene>
    <name evidence="8" type="ORF">IFO69_03210</name>
</gene>
<dbReference type="Gene3D" id="1.25.40.390">
    <property type="match status" value="1"/>
</dbReference>
<evidence type="ECO:0000256" key="1">
    <source>
        <dbReference type="ARBA" id="ARBA00004442"/>
    </source>
</evidence>
<evidence type="ECO:0000259" key="7">
    <source>
        <dbReference type="Pfam" id="PF14322"/>
    </source>
</evidence>
<dbReference type="PROSITE" id="PS51257">
    <property type="entry name" value="PROKAR_LIPOPROTEIN"/>
    <property type="match status" value="1"/>
</dbReference>